<dbReference type="InterPro" id="IPR018649">
    <property type="entry name" value="SHOCT"/>
</dbReference>
<reference evidence="3 4" key="1">
    <citation type="submission" date="2018-12" db="EMBL/GenBank/DDBJ databases">
        <title>Bacillus yapensis draft genome sequence.</title>
        <authorList>
            <person name="Yu L."/>
            <person name="Xu X."/>
            <person name="Tang X."/>
        </authorList>
    </citation>
    <scope>NUCLEOTIDE SEQUENCE [LARGE SCALE GENOMIC DNA]</scope>
    <source>
        <strain evidence="3 4">XXST-01</strain>
    </source>
</reference>
<comment type="caution">
    <text evidence="3">The sequence shown here is derived from an EMBL/GenBank/DDBJ whole genome shotgun (WGS) entry which is preliminary data.</text>
</comment>
<evidence type="ECO:0000256" key="1">
    <source>
        <dbReference type="SAM" id="Phobius"/>
    </source>
</evidence>
<dbReference type="Proteomes" id="UP000271374">
    <property type="component" value="Unassembled WGS sequence"/>
</dbReference>
<sequence length="80" mass="8801">MMGLGHGYGMFGMGGGAIMMILVVLLIGYLFYLGMNNQKIGTQNRNQQIASSSALEIAKSRLAQGEISFEEFEQIKRNLI</sequence>
<keyword evidence="1" id="KW-1133">Transmembrane helix</keyword>
<evidence type="ECO:0000259" key="2">
    <source>
        <dbReference type="Pfam" id="PF09851"/>
    </source>
</evidence>
<dbReference type="EMBL" id="RXNT01000016">
    <property type="protein sequence ID" value="RTR28175.1"/>
    <property type="molecule type" value="Genomic_DNA"/>
</dbReference>
<name>A0A3S0IAA4_9BACI</name>
<keyword evidence="4" id="KW-1185">Reference proteome</keyword>
<organism evidence="3 4">
    <name type="scientific">Bacillus yapensis</name>
    <dbReference type="NCBI Taxonomy" id="2492960"/>
    <lineage>
        <taxon>Bacteria</taxon>
        <taxon>Bacillati</taxon>
        <taxon>Bacillota</taxon>
        <taxon>Bacilli</taxon>
        <taxon>Bacillales</taxon>
        <taxon>Bacillaceae</taxon>
        <taxon>Bacillus</taxon>
    </lineage>
</organism>
<proteinExistence type="predicted"/>
<feature type="transmembrane region" description="Helical" evidence="1">
    <location>
        <begin position="12"/>
        <end position="35"/>
    </location>
</feature>
<dbReference type="AlphaFoldDB" id="A0A3S0IAA4"/>
<accession>A0A3S0IAA4</accession>
<dbReference type="Pfam" id="PF09851">
    <property type="entry name" value="SHOCT"/>
    <property type="match status" value="1"/>
</dbReference>
<dbReference type="OrthoDB" id="1787194at2"/>
<evidence type="ECO:0000313" key="3">
    <source>
        <dbReference type="EMBL" id="RTR28175.1"/>
    </source>
</evidence>
<keyword evidence="1" id="KW-0472">Membrane</keyword>
<feature type="domain" description="SHOCT" evidence="2">
    <location>
        <begin position="54"/>
        <end position="79"/>
    </location>
</feature>
<evidence type="ECO:0000313" key="4">
    <source>
        <dbReference type="Proteomes" id="UP000271374"/>
    </source>
</evidence>
<protein>
    <submittedName>
        <fullName evidence="3">SHOCT domain-containing protein</fullName>
    </submittedName>
</protein>
<keyword evidence="1" id="KW-0812">Transmembrane</keyword>
<gene>
    <name evidence="3" type="ORF">EKG37_17905</name>
</gene>